<keyword evidence="1" id="KW-0472">Membrane</keyword>
<proteinExistence type="predicted"/>
<reference evidence="2" key="1">
    <citation type="submission" date="2018-02" db="EMBL/GenBank/DDBJ databases">
        <title>Rhizophora mucronata_Transcriptome.</title>
        <authorList>
            <person name="Meera S.P."/>
            <person name="Sreeshan A."/>
            <person name="Augustine A."/>
        </authorList>
    </citation>
    <scope>NUCLEOTIDE SEQUENCE</scope>
    <source>
        <tissue evidence="2">Leaf</tissue>
    </source>
</reference>
<accession>A0A2P2NK40</accession>
<organism evidence="2">
    <name type="scientific">Rhizophora mucronata</name>
    <name type="common">Asiatic mangrove</name>
    <dbReference type="NCBI Taxonomy" id="61149"/>
    <lineage>
        <taxon>Eukaryota</taxon>
        <taxon>Viridiplantae</taxon>
        <taxon>Streptophyta</taxon>
        <taxon>Embryophyta</taxon>
        <taxon>Tracheophyta</taxon>
        <taxon>Spermatophyta</taxon>
        <taxon>Magnoliopsida</taxon>
        <taxon>eudicotyledons</taxon>
        <taxon>Gunneridae</taxon>
        <taxon>Pentapetalae</taxon>
        <taxon>rosids</taxon>
        <taxon>fabids</taxon>
        <taxon>Malpighiales</taxon>
        <taxon>Rhizophoraceae</taxon>
        <taxon>Rhizophora</taxon>
    </lineage>
</organism>
<protein>
    <submittedName>
        <fullName evidence="2">Uncharacterized protein</fullName>
    </submittedName>
</protein>
<dbReference type="EMBL" id="GGEC01062369">
    <property type="protein sequence ID" value="MBX42853.1"/>
    <property type="molecule type" value="Transcribed_RNA"/>
</dbReference>
<keyword evidence="1" id="KW-0812">Transmembrane</keyword>
<name>A0A2P2NK40_RHIMU</name>
<evidence type="ECO:0000313" key="2">
    <source>
        <dbReference type="EMBL" id="MBX42853.1"/>
    </source>
</evidence>
<keyword evidence="1" id="KW-1133">Transmembrane helix</keyword>
<sequence>MAATTLAKVSNFSRKHNQDSVFFWATVIMCTRLYVNVTISTWVSWARKWLKLERNLPARITIQWQLHFHRIMKQIKIKPHPEREGGR</sequence>
<evidence type="ECO:0000256" key="1">
    <source>
        <dbReference type="SAM" id="Phobius"/>
    </source>
</evidence>
<feature type="transmembrane region" description="Helical" evidence="1">
    <location>
        <begin position="21"/>
        <end position="45"/>
    </location>
</feature>
<dbReference type="AlphaFoldDB" id="A0A2P2NK40"/>